<keyword evidence="1" id="KW-0547">Nucleotide-binding</keyword>
<dbReference type="Pfam" id="PF10294">
    <property type="entry name" value="Methyltransf_16"/>
    <property type="match status" value="1"/>
</dbReference>
<feature type="compositionally biased region" description="Basic and acidic residues" evidence="4">
    <location>
        <begin position="627"/>
        <end position="639"/>
    </location>
</feature>
<dbReference type="SUPFAM" id="SSF53335">
    <property type="entry name" value="S-adenosyl-L-methionine-dependent methyltransferases"/>
    <property type="match status" value="1"/>
</dbReference>
<dbReference type="InParanoid" id="A0A0G4EXS1"/>
<dbReference type="VEuPathDB" id="CryptoDB:Vbra_13970"/>
<keyword evidence="2" id="KW-0067">ATP-binding</keyword>
<accession>A0A0G4EXS1</accession>
<gene>
    <name evidence="5" type="ORF">Vbra_13970</name>
</gene>
<dbReference type="GO" id="GO:0004594">
    <property type="term" value="F:pantothenate kinase activity"/>
    <property type="evidence" value="ECO:0007669"/>
    <property type="project" value="TreeGrafter"/>
</dbReference>
<sequence length="880" mass="95099">MGNRVGVDLGGYMATVAVVIDPQTPAGEDSRSGPSRSSTFSQPDDESPTHATQDGVPLPLVDSFVSPEYGEFRFFDFLINEAESFRATERGRYFCEEIVKARGVAACTGAGAVKWKREIEAMWDVKVDVHREIPCILAGIDLVLGCVPDACFRFVHRPTGGSPLEQSIPSSPEGGASPGSSPPRRQHVLQVITPKDAEPGAQPSSPPRQSSHLLHPTAERPEQRPSALGVRRASLHTPIVPPSRSERVTPLSSPLPPIPISEARLLNQARRGRGLLHKGHEKRRRRSSAPANAYLSEPDRRSSGDDESLPSPMLPPLAEGAQPTSSPRPAPSPSACVRHSSPPTGARSTKRRPSTTASIYFQEFLQPEQLRNGIGNGGSNRGFYPFLLVNFKAGVSFHFVKAPNESYRIGGSTLGGGTLMGLNRMLNEEVKRPEEAVLKASEGDNSNVDMLVGDIYGGDYDAISLPKDLIASSFGKCQRLSHPHIVPGTQSTDRFMEAEGLSGSEAEDEEQPVGENDISRALLTMVAFNVTQLAYFNSVIYQCDRLVFVGYYFKDFEFLAALQHSLSYWSDNTKEAIFFKQAHWLGAIGAMVKGCRGQRTKEWSKEELETVAAAMANTIEGFPTIPRQHDEDSREESGEPKSSAAPTYQDMIQTGTLRVPGGVLHFHQSAEWGGGSGGRLWEAGIALALFFAHGGVPLDHWKGRNVLELGCGSGTVGLTVAMLGANVTCTDVPEVRPVFEASCEANAQVLACSGAGSIVFQPLDWHDAAALPDSHRSINTIVASDVVFNLKQAEAFTACIGRLMSAAAGDGESIDVWIAHKHRHDDVDAAFVSALEGIGLEGEEMEVSGVLPPTLIHPRLSIWRLAKQRSASAEKRGERK</sequence>
<dbReference type="Pfam" id="PF03630">
    <property type="entry name" value="Fumble"/>
    <property type="match status" value="2"/>
</dbReference>
<dbReference type="Gene3D" id="3.40.50.150">
    <property type="entry name" value="Vaccinia Virus protein VP39"/>
    <property type="match status" value="1"/>
</dbReference>
<organism evidence="5 6">
    <name type="scientific">Vitrella brassicaformis (strain CCMP3155)</name>
    <dbReference type="NCBI Taxonomy" id="1169540"/>
    <lineage>
        <taxon>Eukaryota</taxon>
        <taxon>Sar</taxon>
        <taxon>Alveolata</taxon>
        <taxon>Colpodellida</taxon>
        <taxon>Vitrellaceae</taxon>
        <taxon>Vitrella</taxon>
    </lineage>
</organism>
<dbReference type="SUPFAM" id="SSF53067">
    <property type="entry name" value="Actin-like ATPase domain"/>
    <property type="match status" value="2"/>
</dbReference>
<keyword evidence="6" id="KW-1185">Reference proteome</keyword>
<reference evidence="5 6" key="1">
    <citation type="submission" date="2014-11" db="EMBL/GenBank/DDBJ databases">
        <authorList>
            <person name="Zhu J."/>
            <person name="Qi W."/>
            <person name="Song R."/>
        </authorList>
    </citation>
    <scope>NUCLEOTIDE SEQUENCE [LARGE SCALE GENOMIC DNA]</scope>
</reference>
<dbReference type="InterPro" id="IPR004567">
    <property type="entry name" value="Type_II_PanK"/>
</dbReference>
<evidence type="ECO:0000313" key="5">
    <source>
        <dbReference type="EMBL" id="CEM03618.1"/>
    </source>
</evidence>
<feature type="region of interest" description="Disordered" evidence="4">
    <location>
        <begin position="162"/>
        <end position="260"/>
    </location>
</feature>
<dbReference type="PANTHER" id="PTHR12280">
    <property type="entry name" value="PANTOTHENATE KINASE"/>
    <property type="match status" value="1"/>
</dbReference>
<dbReference type="PANTHER" id="PTHR12280:SF20">
    <property type="entry name" value="4'-PHOSPHOPANTETHEINE PHOSPHATASE"/>
    <property type="match status" value="1"/>
</dbReference>
<name>A0A0G4EXS1_VITBC</name>
<dbReference type="Gene3D" id="3.30.420.40">
    <property type="match status" value="1"/>
</dbReference>
<keyword evidence="3" id="KW-0173">Coenzyme A biosynthesis</keyword>
<evidence type="ECO:0000313" key="6">
    <source>
        <dbReference type="Proteomes" id="UP000041254"/>
    </source>
</evidence>
<dbReference type="GO" id="GO:0005829">
    <property type="term" value="C:cytosol"/>
    <property type="evidence" value="ECO:0007669"/>
    <property type="project" value="TreeGrafter"/>
</dbReference>
<dbReference type="EMBL" id="CDMY01000346">
    <property type="protein sequence ID" value="CEM03618.1"/>
    <property type="molecule type" value="Genomic_DNA"/>
</dbReference>
<feature type="region of interest" description="Disordered" evidence="4">
    <location>
        <begin position="272"/>
        <end position="354"/>
    </location>
</feature>
<dbReference type="AlphaFoldDB" id="A0A0G4EXS1"/>
<feature type="compositionally biased region" description="Low complexity" evidence="4">
    <location>
        <begin position="169"/>
        <end position="183"/>
    </location>
</feature>
<dbReference type="GO" id="GO:0005524">
    <property type="term" value="F:ATP binding"/>
    <property type="evidence" value="ECO:0007669"/>
    <property type="project" value="UniProtKB-KW"/>
</dbReference>
<dbReference type="OrthoDB" id="498611at2759"/>
<dbReference type="GO" id="GO:0015937">
    <property type="term" value="P:coenzyme A biosynthetic process"/>
    <property type="evidence" value="ECO:0007669"/>
    <property type="project" value="UniProtKB-KW"/>
</dbReference>
<dbReference type="InterPro" id="IPR029063">
    <property type="entry name" value="SAM-dependent_MTases_sf"/>
</dbReference>
<dbReference type="Proteomes" id="UP000041254">
    <property type="component" value="Unassembled WGS sequence"/>
</dbReference>
<protein>
    <submittedName>
        <fullName evidence="5">Uncharacterized protein</fullName>
    </submittedName>
</protein>
<evidence type="ECO:0000256" key="1">
    <source>
        <dbReference type="ARBA" id="ARBA00022741"/>
    </source>
</evidence>
<feature type="compositionally biased region" description="Low complexity" evidence="4">
    <location>
        <begin position="32"/>
        <end position="41"/>
    </location>
</feature>
<dbReference type="CDD" id="cd02440">
    <property type="entry name" value="AdoMet_MTases"/>
    <property type="match status" value="1"/>
</dbReference>
<dbReference type="STRING" id="1169540.A0A0G4EXS1"/>
<feature type="region of interest" description="Disordered" evidence="4">
    <location>
        <begin position="623"/>
        <end position="647"/>
    </location>
</feature>
<feature type="region of interest" description="Disordered" evidence="4">
    <location>
        <begin position="23"/>
        <end position="55"/>
    </location>
</feature>
<evidence type="ECO:0000256" key="4">
    <source>
        <dbReference type="SAM" id="MobiDB-lite"/>
    </source>
</evidence>
<dbReference type="InterPro" id="IPR019410">
    <property type="entry name" value="Methyltransf_16"/>
</dbReference>
<dbReference type="Gene3D" id="3.30.420.510">
    <property type="match status" value="1"/>
</dbReference>
<evidence type="ECO:0000256" key="2">
    <source>
        <dbReference type="ARBA" id="ARBA00022840"/>
    </source>
</evidence>
<evidence type="ECO:0000256" key="3">
    <source>
        <dbReference type="ARBA" id="ARBA00022993"/>
    </source>
</evidence>
<feature type="compositionally biased region" description="Basic residues" evidence="4">
    <location>
        <begin position="272"/>
        <end position="287"/>
    </location>
</feature>
<proteinExistence type="predicted"/>
<dbReference type="InterPro" id="IPR043129">
    <property type="entry name" value="ATPase_NBD"/>
</dbReference>